<dbReference type="AlphaFoldDB" id="A0A316BXH1"/>
<name>A0A316BXH1_PSESE</name>
<dbReference type="Proteomes" id="UP000245396">
    <property type="component" value="Unassembled WGS sequence"/>
</dbReference>
<evidence type="ECO:0008006" key="4">
    <source>
        <dbReference type="Google" id="ProtNLM"/>
    </source>
</evidence>
<keyword evidence="1" id="KW-1133">Transmembrane helix</keyword>
<feature type="transmembrane region" description="Helical" evidence="1">
    <location>
        <begin position="110"/>
        <end position="132"/>
    </location>
</feature>
<evidence type="ECO:0000256" key="1">
    <source>
        <dbReference type="SAM" id="Phobius"/>
    </source>
</evidence>
<keyword evidence="3" id="KW-1185">Reference proteome</keyword>
<reference evidence="2 3" key="1">
    <citation type="submission" date="2018-05" db="EMBL/GenBank/DDBJ databases">
        <title>Genomic Encyclopedia of Type Strains, Phase IV (KMG-IV): sequencing the most valuable type-strain genomes for metagenomic binning, comparative biology and taxonomic classification.</title>
        <authorList>
            <person name="Goeker M."/>
        </authorList>
    </citation>
    <scope>NUCLEOTIDE SEQUENCE [LARGE SCALE GENOMIC DNA]</scope>
    <source>
        <strain evidence="2 3">DSM 6986</strain>
    </source>
</reference>
<sequence>MSHELARSAGVAEPTAAETTFVWFLRVISAYSLMFGALYWVRLIGFYEAPLWRFDLMPVYWQVAATILAVFYPFAAIGLWMLVSWGPVIWAICAMTEIVMYVGFPDLFGSRMAVIVSHAFVALVYLAFRLVIFLQKRQSERQG</sequence>
<dbReference type="EMBL" id="QGGG01000018">
    <property type="protein sequence ID" value="PWJ76954.1"/>
    <property type="molecule type" value="Genomic_DNA"/>
</dbReference>
<dbReference type="Pfam" id="PF19660">
    <property type="entry name" value="DUF6163"/>
    <property type="match status" value="1"/>
</dbReference>
<dbReference type="STRING" id="1192868.GCA_000304395_04118"/>
<feature type="transmembrane region" description="Helical" evidence="1">
    <location>
        <begin position="60"/>
        <end position="81"/>
    </location>
</feature>
<organism evidence="2 3">
    <name type="scientific">Pseudaminobacter salicylatoxidans</name>
    <dbReference type="NCBI Taxonomy" id="93369"/>
    <lineage>
        <taxon>Bacteria</taxon>
        <taxon>Pseudomonadati</taxon>
        <taxon>Pseudomonadota</taxon>
        <taxon>Alphaproteobacteria</taxon>
        <taxon>Hyphomicrobiales</taxon>
        <taxon>Phyllobacteriaceae</taxon>
        <taxon>Pseudaminobacter</taxon>
    </lineage>
</organism>
<dbReference type="RefSeq" id="WP_109614442.1">
    <property type="nucleotide sequence ID" value="NZ_QGGG01000018.1"/>
</dbReference>
<dbReference type="InterPro" id="IPR046161">
    <property type="entry name" value="DUF6163"/>
</dbReference>
<dbReference type="OrthoDB" id="7843623at2"/>
<accession>A0A316BXH1</accession>
<keyword evidence="1" id="KW-0812">Transmembrane</keyword>
<proteinExistence type="predicted"/>
<protein>
    <recommendedName>
        <fullName evidence="4">Permeases of the major facilitator superfamily</fullName>
    </recommendedName>
</protein>
<gene>
    <name evidence="2" type="ORF">C7441_11866</name>
</gene>
<comment type="caution">
    <text evidence="2">The sequence shown here is derived from an EMBL/GenBank/DDBJ whole genome shotgun (WGS) entry which is preliminary data.</text>
</comment>
<feature type="transmembrane region" description="Helical" evidence="1">
    <location>
        <begin position="21"/>
        <end position="40"/>
    </location>
</feature>
<evidence type="ECO:0000313" key="3">
    <source>
        <dbReference type="Proteomes" id="UP000245396"/>
    </source>
</evidence>
<keyword evidence="1" id="KW-0472">Membrane</keyword>
<evidence type="ECO:0000313" key="2">
    <source>
        <dbReference type="EMBL" id="PWJ76954.1"/>
    </source>
</evidence>
<feature type="transmembrane region" description="Helical" evidence="1">
    <location>
        <begin position="88"/>
        <end position="104"/>
    </location>
</feature>